<dbReference type="Pfam" id="PF01047">
    <property type="entry name" value="MarR"/>
    <property type="match status" value="1"/>
</dbReference>
<evidence type="ECO:0000259" key="4">
    <source>
        <dbReference type="PROSITE" id="PS50995"/>
    </source>
</evidence>
<evidence type="ECO:0000256" key="2">
    <source>
        <dbReference type="ARBA" id="ARBA00023125"/>
    </source>
</evidence>
<reference evidence="5 6" key="1">
    <citation type="submission" date="2011-08" db="EMBL/GenBank/DDBJ databases">
        <title>The Genome Sequence of Clostridium hathewayi WAL-18680.</title>
        <authorList>
            <consortium name="The Broad Institute Genome Sequencing Platform"/>
            <person name="Earl A."/>
            <person name="Ward D."/>
            <person name="Feldgarden M."/>
            <person name="Gevers D."/>
            <person name="Finegold S.M."/>
            <person name="Summanen P.H."/>
            <person name="Molitoris D.R."/>
            <person name="Song M."/>
            <person name="Daigneault M."/>
            <person name="Allen-Vercoe E."/>
            <person name="Young S.K."/>
            <person name="Zeng Q."/>
            <person name="Gargeya S."/>
            <person name="Fitzgerald M."/>
            <person name="Haas B."/>
            <person name="Abouelleil A."/>
            <person name="Alvarado L."/>
            <person name="Arachchi H.M."/>
            <person name="Berlin A."/>
            <person name="Brown A."/>
            <person name="Chapman S.B."/>
            <person name="Chen Z."/>
            <person name="Dunbar C."/>
            <person name="Freedman E."/>
            <person name="Gearin G."/>
            <person name="Gellesch M."/>
            <person name="Goldberg J."/>
            <person name="Griggs A."/>
            <person name="Gujja S."/>
            <person name="Heiman D."/>
            <person name="Howarth C."/>
            <person name="Larson L."/>
            <person name="Lui A."/>
            <person name="MacDonald P.J.P."/>
            <person name="Montmayeur A."/>
            <person name="Murphy C."/>
            <person name="Neiman D."/>
            <person name="Pearson M."/>
            <person name="Priest M."/>
            <person name="Roberts A."/>
            <person name="Saif S."/>
            <person name="Shea T."/>
            <person name="Shenoy N."/>
            <person name="Sisk P."/>
            <person name="Stolte C."/>
            <person name="Sykes S."/>
            <person name="Wortman J."/>
            <person name="Nusbaum C."/>
            <person name="Birren B."/>
        </authorList>
    </citation>
    <scope>NUCLEOTIDE SEQUENCE [LARGE SCALE GENOMIC DNA]</scope>
    <source>
        <strain evidence="5 6">WAL-18680</strain>
    </source>
</reference>
<proteinExistence type="predicted"/>
<dbReference type="OrthoDB" id="5358347at2"/>
<comment type="caution">
    <text evidence="5">The sequence shown here is derived from an EMBL/GenBank/DDBJ whole genome shotgun (WGS) entry which is preliminary data.</text>
</comment>
<keyword evidence="1" id="KW-0805">Transcription regulation</keyword>
<dbReference type="InterPro" id="IPR036390">
    <property type="entry name" value="WH_DNA-bd_sf"/>
</dbReference>
<dbReference type="PROSITE" id="PS50995">
    <property type="entry name" value="HTH_MARR_2"/>
    <property type="match status" value="1"/>
</dbReference>
<dbReference type="EMBL" id="ADLN01000107">
    <property type="protein sequence ID" value="EHI58154.1"/>
    <property type="molecule type" value="Genomic_DNA"/>
</dbReference>
<dbReference type="Gene3D" id="1.10.10.10">
    <property type="entry name" value="Winged helix-like DNA-binding domain superfamily/Winged helix DNA-binding domain"/>
    <property type="match status" value="1"/>
</dbReference>
<dbReference type="PATRIC" id="fig|742737.3.peg.3902"/>
<gene>
    <name evidence="5" type="ORF">HMPREF9473_03918</name>
</gene>
<accession>G5IK90</accession>
<dbReference type="GO" id="GO:0003700">
    <property type="term" value="F:DNA-binding transcription factor activity"/>
    <property type="evidence" value="ECO:0007669"/>
    <property type="project" value="InterPro"/>
</dbReference>
<dbReference type="Proteomes" id="UP000005384">
    <property type="component" value="Unassembled WGS sequence"/>
</dbReference>
<dbReference type="PANTHER" id="PTHR42756">
    <property type="entry name" value="TRANSCRIPTIONAL REGULATOR, MARR"/>
    <property type="match status" value="1"/>
</dbReference>
<organism evidence="5 6">
    <name type="scientific">Hungatella hathewayi WAL-18680</name>
    <dbReference type="NCBI Taxonomy" id="742737"/>
    <lineage>
        <taxon>Bacteria</taxon>
        <taxon>Bacillati</taxon>
        <taxon>Bacillota</taxon>
        <taxon>Clostridia</taxon>
        <taxon>Lachnospirales</taxon>
        <taxon>Lachnospiraceae</taxon>
        <taxon>Hungatella</taxon>
    </lineage>
</organism>
<dbReference type="HOGENOM" id="CLU_083287_11_0_9"/>
<keyword evidence="6" id="KW-1185">Reference proteome</keyword>
<dbReference type="InterPro" id="IPR000835">
    <property type="entry name" value="HTH_MarR-typ"/>
</dbReference>
<dbReference type="SMART" id="SM00347">
    <property type="entry name" value="HTH_MARR"/>
    <property type="match status" value="1"/>
</dbReference>
<feature type="domain" description="HTH marR-type" evidence="4">
    <location>
        <begin position="7"/>
        <end position="143"/>
    </location>
</feature>
<evidence type="ECO:0000313" key="6">
    <source>
        <dbReference type="Proteomes" id="UP000005384"/>
    </source>
</evidence>
<dbReference type="PANTHER" id="PTHR42756:SF1">
    <property type="entry name" value="TRANSCRIPTIONAL REPRESSOR OF EMRAB OPERON"/>
    <property type="match status" value="1"/>
</dbReference>
<keyword evidence="2" id="KW-0238">DNA-binding</keyword>
<evidence type="ECO:0000256" key="3">
    <source>
        <dbReference type="ARBA" id="ARBA00023163"/>
    </source>
</evidence>
<sequence>MSSINEIAKLVESLYAVDRILTAIQKKPNEYAGISLYASEAHTLKLIAQNEGISQMELSEQMYRTKGATSVMVDKLVEKGLVNRNREEGNQRRYLLTLTELGRVVSQAHMDYDDEHARWVAEGLGLTEEELQVTDRSLNRIIEFYSENYLDHGVLVTPDKHR</sequence>
<dbReference type="RefSeq" id="WP_006781909.1">
    <property type="nucleotide sequence ID" value="NZ_CP040506.1"/>
</dbReference>
<evidence type="ECO:0000256" key="1">
    <source>
        <dbReference type="ARBA" id="ARBA00023015"/>
    </source>
</evidence>
<protein>
    <recommendedName>
        <fullName evidence="4">HTH marR-type domain-containing protein</fullName>
    </recommendedName>
</protein>
<name>G5IK90_9FIRM</name>
<dbReference type="InterPro" id="IPR036388">
    <property type="entry name" value="WH-like_DNA-bd_sf"/>
</dbReference>
<dbReference type="AlphaFoldDB" id="G5IK90"/>
<dbReference type="GO" id="GO:0003677">
    <property type="term" value="F:DNA binding"/>
    <property type="evidence" value="ECO:0007669"/>
    <property type="project" value="UniProtKB-KW"/>
</dbReference>
<dbReference type="SUPFAM" id="SSF46785">
    <property type="entry name" value="Winged helix' DNA-binding domain"/>
    <property type="match status" value="1"/>
</dbReference>
<keyword evidence="3" id="KW-0804">Transcription</keyword>
<evidence type="ECO:0000313" key="5">
    <source>
        <dbReference type="EMBL" id="EHI58154.1"/>
    </source>
</evidence>